<evidence type="ECO:0000313" key="3">
    <source>
        <dbReference type="EMBL" id="QVL33778.1"/>
    </source>
</evidence>
<dbReference type="KEGG" id="tsph:KIH39_07680"/>
<dbReference type="AlphaFoldDB" id="A0A8E6B8D7"/>
<evidence type="ECO:0000256" key="1">
    <source>
        <dbReference type="ARBA" id="ARBA00023163"/>
    </source>
</evidence>
<evidence type="ECO:0000313" key="4">
    <source>
        <dbReference type="Proteomes" id="UP000676194"/>
    </source>
</evidence>
<accession>A0A8E6B8D7</accession>
<keyword evidence="4" id="KW-1185">Reference proteome</keyword>
<reference evidence="3" key="1">
    <citation type="submission" date="2021-05" db="EMBL/GenBank/DDBJ databases">
        <title>Complete genome sequence of the cellulolytic planctomycete Telmatocola sphagniphila SP2T and characterization of the first cellulase from planctomycetes.</title>
        <authorList>
            <person name="Rakitin A.L."/>
            <person name="Beletsky A.V."/>
            <person name="Naumoff D.G."/>
            <person name="Kulichevskaya I.S."/>
            <person name="Mardanov A.V."/>
            <person name="Ravin N.V."/>
            <person name="Dedysh S.N."/>
        </authorList>
    </citation>
    <scope>NUCLEOTIDE SEQUENCE</scope>
    <source>
        <strain evidence="3">SP2T</strain>
    </source>
</reference>
<keyword evidence="1" id="KW-0804">Transcription</keyword>
<dbReference type="Proteomes" id="UP000676194">
    <property type="component" value="Chromosome"/>
</dbReference>
<evidence type="ECO:0000259" key="2">
    <source>
        <dbReference type="Pfam" id="PF02357"/>
    </source>
</evidence>
<proteinExistence type="predicted"/>
<dbReference type="InterPro" id="IPR006645">
    <property type="entry name" value="NGN-like_dom"/>
</dbReference>
<dbReference type="EMBL" id="CP074694">
    <property type="protein sequence ID" value="QVL33778.1"/>
    <property type="molecule type" value="Genomic_DNA"/>
</dbReference>
<name>A0A8E6B8D7_9BACT</name>
<feature type="domain" description="NusG-like N-terminal" evidence="2">
    <location>
        <begin position="27"/>
        <end position="93"/>
    </location>
</feature>
<dbReference type="RefSeq" id="WP_213498761.1">
    <property type="nucleotide sequence ID" value="NZ_CP074694.1"/>
</dbReference>
<dbReference type="InterPro" id="IPR036735">
    <property type="entry name" value="NGN_dom_sf"/>
</dbReference>
<protein>
    <recommendedName>
        <fullName evidence="2">NusG-like N-terminal domain-containing protein</fullName>
    </recommendedName>
</protein>
<sequence>MPILPLENVCFPPNLFVDERPFDPEHPWMVIHTKPRQEKVIARHLHAAELSYFLPLAKSGKPRAARVPDSFPPVFPGYLFIRNARQNRLPFQILDRAVRILDVPDQMTLDKQLQQVWWLIGGDQEVQREEELKPGDRVMIRMGSMAGMKGTLIENKGECRFVVSVDFIQKGLSIVVDRESIIPAE</sequence>
<dbReference type="Gene3D" id="3.30.70.940">
    <property type="entry name" value="NusG, N-terminal domain"/>
    <property type="match status" value="1"/>
</dbReference>
<organism evidence="3 4">
    <name type="scientific">Telmatocola sphagniphila</name>
    <dbReference type="NCBI Taxonomy" id="1123043"/>
    <lineage>
        <taxon>Bacteria</taxon>
        <taxon>Pseudomonadati</taxon>
        <taxon>Planctomycetota</taxon>
        <taxon>Planctomycetia</taxon>
        <taxon>Gemmatales</taxon>
        <taxon>Gemmataceae</taxon>
    </lineage>
</organism>
<dbReference type="Pfam" id="PF02357">
    <property type="entry name" value="NusG"/>
    <property type="match status" value="1"/>
</dbReference>
<dbReference type="SUPFAM" id="SSF82679">
    <property type="entry name" value="N-utilization substance G protein NusG, N-terminal domain"/>
    <property type="match status" value="1"/>
</dbReference>
<gene>
    <name evidence="3" type="ORF">KIH39_07680</name>
</gene>
<dbReference type="GO" id="GO:0006354">
    <property type="term" value="P:DNA-templated transcription elongation"/>
    <property type="evidence" value="ECO:0007669"/>
    <property type="project" value="InterPro"/>
</dbReference>